<comment type="caution">
    <text evidence="1">The sequence shown here is derived from an EMBL/GenBank/DDBJ whole genome shotgun (WGS) entry which is preliminary data.</text>
</comment>
<accession>A0A8X6X0I5</accession>
<dbReference type="AlphaFoldDB" id="A0A8X6X0I5"/>
<dbReference type="EMBL" id="BMAV01004390">
    <property type="protein sequence ID" value="GFY44737.1"/>
    <property type="molecule type" value="Genomic_DNA"/>
</dbReference>
<evidence type="ECO:0000313" key="1">
    <source>
        <dbReference type="EMBL" id="GFY44737.1"/>
    </source>
</evidence>
<reference evidence="1" key="1">
    <citation type="submission" date="2020-08" db="EMBL/GenBank/DDBJ databases">
        <title>Multicomponent nature underlies the extraordinary mechanical properties of spider dragline silk.</title>
        <authorList>
            <person name="Kono N."/>
            <person name="Nakamura H."/>
            <person name="Mori M."/>
            <person name="Yoshida Y."/>
            <person name="Ohtoshi R."/>
            <person name="Malay A.D."/>
            <person name="Moran D.A.P."/>
            <person name="Tomita M."/>
            <person name="Numata K."/>
            <person name="Arakawa K."/>
        </authorList>
    </citation>
    <scope>NUCLEOTIDE SEQUENCE</scope>
</reference>
<sequence length="105" mass="11594">MGKGTLQTNLDGMAFVTDRQTGLAQIASPRHPELARHRSRGFETILFADGIYALASFGFADTGADKLTRLFPRVTPHAATADWKFWCAGYNCSAPRKRTNRAHLV</sequence>
<dbReference type="Proteomes" id="UP000886998">
    <property type="component" value="Unassembled WGS sequence"/>
</dbReference>
<protein>
    <submittedName>
        <fullName evidence="1">Uncharacterized protein</fullName>
    </submittedName>
</protein>
<name>A0A8X6X0I5_9ARAC</name>
<evidence type="ECO:0000313" key="2">
    <source>
        <dbReference type="Proteomes" id="UP000886998"/>
    </source>
</evidence>
<keyword evidence="2" id="KW-1185">Reference proteome</keyword>
<proteinExistence type="predicted"/>
<organism evidence="1 2">
    <name type="scientific">Trichonephila inaurata madagascariensis</name>
    <dbReference type="NCBI Taxonomy" id="2747483"/>
    <lineage>
        <taxon>Eukaryota</taxon>
        <taxon>Metazoa</taxon>
        <taxon>Ecdysozoa</taxon>
        <taxon>Arthropoda</taxon>
        <taxon>Chelicerata</taxon>
        <taxon>Arachnida</taxon>
        <taxon>Araneae</taxon>
        <taxon>Araneomorphae</taxon>
        <taxon>Entelegynae</taxon>
        <taxon>Araneoidea</taxon>
        <taxon>Nephilidae</taxon>
        <taxon>Trichonephila</taxon>
        <taxon>Trichonephila inaurata</taxon>
    </lineage>
</organism>
<gene>
    <name evidence="1" type="ORF">TNIN_442121</name>
</gene>